<evidence type="ECO:0000313" key="4">
    <source>
        <dbReference type="Proteomes" id="UP000006036"/>
    </source>
</evidence>
<reference evidence="1 4" key="2">
    <citation type="journal article" date="2012" name="J. Bacteriol.">
        <title>Complete Genome Sequence of Helicobacter cinaedi Type Strain ATCC BAA-847.</title>
        <authorList>
            <person name="Miyoshi-Akiyama T."/>
            <person name="Takeshita N."/>
            <person name="Ohmagari N."/>
            <person name="Kirikae T."/>
        </authorList>
    </citation>
    <scope>NUCLEOTIDE SEQUENCE [LARGE SCALE GENOMIC DNA]</scope>
    <source>
        <strain evidence="1 4">ATCC BAA-847</strain>
    </source>
</reference>
<dbReference type="RefSeq" id="WP_002956068.1">
    <property type="nucleotide sequence ID" value="NC_020555.1"/>
</dbReference>
<dbReference type="EMBL" id="DS990391">
    <property type="protein sequence ID" value="EFR46217.1"/>
    <property type="molecule type" value="Genomic_DNA"/>
</dbReference>
<dbReference type="KEGG" id="hcb:HCBAA847_2361"/>
<dbReference type="PIRSF" id="PIRSF005357">
    <property type="entry name" value="UCP005357"/>
    <property type="match status" value="1"/>
</dbReference>
<protein>
    <recommendedName>
        <fullName evidence="5">DUF354 domain-containing protein</fullName>
    </recommendedName>
</protein>
<reference evidence="2" key="1">
    <citation type="submission" date="2008-08" db="EMBL/GenBank/DDBJ databases">
        <title>Annotation of Helicobacter cinaedi strain CCUG 18818.</title>
        <authorList>
            <consortium name="The Broad Institute Genome Sequencing Platform"/>
            <person name="Fox J.G."/>
            <person name="Shen Z."/>
            <person name="Charoenlap N."/>
            <person name="Schauer D.B."/>
            <person name="Ward D."/>
            <person name="Mehta T."/>
            <person name="Young S."/>
            <person name="Jaffe D."/>
            <person name="Gnerre S."/>
            <person name="Berlin A."/>
            <person name="Heiman D."/>
            <person name="Hepburn T."/>
            <person name="Shea T."/>
            <person name="Sykes S."/>
            <person name="Alvarado L."/>
            <person name="Kodira C."/>
            <person name="Borodovsky M."/>
            <person name="Lander E."/>
            <person name="Galagan J."/>
            <person name="Nusbaum C."/>
            <person name="Birren B."/>
        </authorList>
    </citation>
    <scope>NUCLEOTIDE SEQUENCE</scope>
    <source>
        <strain evidence="2">CCUG 18818</strain>
    </source>
</reference>
<evidence type="ECO:0000313" key="3">
    <source>
        <dbReference type="Proteomes" id="UP000005755"/>
    </source>
</evidence>
<reference evidence="1" key="3">
    <citation type="submission" date="2012-07" db="EMBL/GenBank/DDBJ databases">
        <authorList>
            <person name="Akiyama T."/>
            <person name="Takeshita N."/>
            <person name="Ohmagari N."/>
            <person name="Kirikae T."/>
        </authorList>
    </citation>
    <scope>NUCLEOTIDE SEQUENCE</scope>
    <source>
        <strain evidence="1">ATCC BAA-847</strain>
    </source>
</reference>
<evidence type="ECO:0008006" key="5">
    <source>
        <dbReference type="Google" id="ProtNLM"/>
    </source>
</evidence>
<evidence type="ECO:0000313" key="2">
    <source>
        <dbReference type="EMBL" id="EFR46217.1"/>
    </source>
</evidence>
<reference evidence="3" key="4">
    <citation type="journal article" date="2014" name="Genome Announc.">
        <title>Draft genome sequences of six enterohepatic helicobacter species isolated from humans and one from rhesus macaques.</title>
        <authorList>
            <person name="Shen Z."/>
            <person name="Sheh A."/>
            <person name="Young S.K."/>
            <person name="Abouelliel A."/>
            <person name="Ward D.V."/>
            <person name="Earl A.M."/>
            <person name="Fox J.G."/>
        </authorList>
    </citation>
    <scope>NUCLEOTIDE SEQUENCE [LARGE SCALE GENOMIC DNA]</scope>
    <source>
        <strain evidence="3">CCUG 18818</strain>
    </source>
</reference>
<proteinExistence type="predicted"/>
<evidence type="ECO:0000313" key="1">
    <source>
        <dbReference type="EMBL" id="BAM33576.1"/>
    </source>
</evidence>
<dbReference type="SUPFAM" id="SSF53756">
    <property type="entry name" value="UDP-Glycosyltransferase/glycogen phosphorylase"/>
    <property type="match status" value="1"/>
</dbReference>
<dbReference type="EMBL" id="AP012492">
    <property type="protein sequence ID" value="BAM33576.1"/>
    <property type="molecule type" value="Genomic_DNA"/>
</dbReference>
<accession>A0AAI8MQ19</accession>
<keyword evidence="3" id="KW-1185">Reference proteome</keyword>
<gene>
    <name evidence="1" type="ORF">HCBAA847_2361</name>
    <name evidence="2" type="ORF">HCCG_00763</name>
</gene>
<dbReference type="InterPro" id="IPR007152">
    <property type="entry name" value="DUF354"/>
</dbReference>
<dbReference type="Proteomes" id="UP000006036">
    <property type="component" value="Chromosome 1"/>
</dbReference>
<dbReference type="PANTHER" id="PTHR39662">
    <property type="entry name" value="DUF354 DOMAIN-CONTAINING PROTEIN-RELATED"/>
    <property type="match status" value="1"/>
</dbReference>
<name>A0AAI8MQ19_9HELI</name>
<dbReference type="AlphaFoldDB" id="A0AAI8MQ19"/>
<dbReference type="Pfam" id="PF04007">
    <property type="entry name" value="DUF354"/>
    <property type="match status" value="1"/>
</dbReference>
<organism evidence="1 4">
    <name type="scientific">Helicobacter cinaedi CCUG 18818 = ATCC BAA-847</name>
    <dbReference type="NCBI Taxonomy" id="537971"/>
    <lineage>
        <taxon>Bacteria</taxon>
        <taxon>Pseudomonadati</taxon>
        <taxon>Campylobacterota</taxon>
        <taxon>Epsilonproteobacteria</taxon>
        <taxon>Campylobacterales</taxon>
        <taxon>Helicobacteraceae</taxon>
        <taxon>Helicobacter</taxon>
    </lineage>
</organism>
<dbReference type="Proteomes" id="UP000005755">
    <property type="component" value="Unassembled WGS sequence"/>
</dbReference>
<dbReference type="PANTHER" id="PTHR39662:SF1">
    <property type="entry name" value="DUF354 DOMAIN-CONTAINING PROTEIN"/>
    <property type="match status" value="1"/>
</dbReference>
<sequence length="378" mass="43013">MIWLDIIDPKYVLFFKSILPRLKALDSVIVTTRESKDYDECIRLLRLFKIEHHCIGGYGGASKLGKFESRLNRQKGFLELFARLNEIPKVFITGASVDGVQCAYGLGIPVVHFADTPVANEKFSLESITILSRLTLPLSHLVFRPFVVPEICYTSLGLSPAQVVEYDFIDVALWLDSIPLHYDLESPQRRAFCEKLGLDSALPIILVREEEYKAHYVKHKLPIIYESFALLARRLKANVLCMPRYGKDELESCLSQLPQDSKSRFKILHHKLEPKDFYPFVDVLLGGGGTMNLEACYLGIPVISTRSLLLFHDRFLLDNALMKHAKSTTEAVDKIIEILSKPHLYERQDSLFVKNGVDTDMFISHIKALVESPKPSKF</sequence>